<dbReference type="Proteomes" id="UP000000503">
    <property type="component" value="Chromosome"/>
</dbReference>
<evidence type="ECO:0000256" key="1">
    <source>
        <dbReference type="SAM" id="Phobius"/>
    </source>
</evidence>
<keyword evidence="1" id="KW-1133">Transmembrane helix</keyword>
<feature type="transmembrane region" description="Helical" evidence="1">
    <location>
        <begin position="206"/>
        <end position="228"/>
    </location>
</feature>
<gene>
    <name evidence="2" type="ordered locus">Spica_0228</name>
</gene>
<keyword evidence="3" id="KW-1185">Reference proteome</keyword>
<reference evidence="3" key="1">
    <citation type="journal article" date="2013" name="Stand. Genomic Sci.">
        <title>Genome sequence of the thermophilic fresh-water bacterium Spirochaeta caldaria type strain (H1(T)), reclassification of Spirochaeta caldaria, Spirochaeta stenostrepta, and Spirochaeta zuelzerae in the genus Treponema as Treponema caldaria comb. nov., Treponema stenostrepta comb. nov., and Treponema zuelzerae comb. nov., and emendation of the genus Treponema.</title>
        <authorList>
            <person name="Abt B."/>
            <person name="Goker M."/>
            <person name="Scheuner C."/>
            <person name="Han C."/>
            <person name="Lu M."/>
            <person name="Misra M."/>
            <person name="Lapidus A."/>
            <person name="Nolan M."/>
            <person name="Lucas S."/>
            <person name="Hammon N."/>
            <person name="Deshpande S."/>
            <person name="Cheng J.F."/>
            <person name="Tapia R."/>
            <person name="Goodwin L.A."/>
            <person name="Pitluck S."/>
            <person name="Liolios K."/>
            <person name="Pagani I."/>
            <person name="Ivanova N."/>
            <person name="Mavromatis K."/>
            <person name="Mikhailova N."/>
            <person name="Huntemann M."/>
            <person name="Pati A."/>
            <person name="Chen A."/>
            <person name="Palaniappan K."/>
            <person name="Land M."/>
            <person name="Hauser L."/>
            <person name="Jeffries C.D."/>
            <person name="Rohde M."/>
            <person name="Spring S."/>
            <person name="Gronow S."/>
            <person name="Detter J.C."/>
            <person name="Bristow J."/>
            <person name="Eisen J.A."/>
            <person name="Markowitz V."/>
            <person name="Hugenholtz P."/>
            <person name="Kyrpides N.C."/>
            <person name="Woyke T."/>
            <person name="Klenk H.P."/>
        </authorList>
    </citation>
    <scope>NUCLEOTIDE SEQUENCE</scope>
    <source>
        <strain evidence="3">ATCC 51460 / DSM 7334 / H1</strain>
    </source>
</reference>
<dbReference type="EMBL" id="CP002868">
    <property type="protein sequence ID" value="AEJ18396.1"/>
    <property type="molecule type" value="Genomic_DNA"/>
</dbReference>
<organism evidence="2 3">
    <name type="scientific">Gracilinema caldarium (strain ATCC 51460 / DSM 7334 / H1)</name>
    <name type="common">Treponema caldarium</name>
    <dbReference type="NCBI Taxonomy" id="744872"/>
    <lineage>
        <taxon>Bacteria</taxon>
        <taxon>Pseudomonadati</taxon>
        <taxon>Spirochaetota</taxon>
        <taxon>Spirochaetia</taxon>
        <taxon>Spirochaetales</taxon>
        <taxon>Breznakiellaceae</taxon>
        <taxon>Gracilinema</taxon>
    </lineage>
</organism>
<feature type="transmembrane region" description="Helical" evidence="1">
    <location>
        <begin position="127"/>
        <end position="148"/>
    </location>
</feature>
<keyword evidence="1" id="KW-0472">Membrane</keyword>
<feature type="transmembrane region" description="Helical" evidence="1">
    <location>
        <begin position="35"/>
        <end position="57"/>
    </location>
</feature>
<accession>F8EYG4</accession>
<feature type="transmembrane region" description="Helical" evidence="1">
    <location>
        <begin position="154"/>
        <end position="174"/>
    </location>
</feature>
<dbReference type="STRING" id="744872.Spica_0228"/>
<evidence type="ECO:0000313" key="2">
    <source>
        <dbReference type="EMBL" id="AEJ18396.1"/>
    </source>
</evidence>
<dbReference type="KEGG" id="scd:Spica_0228"/>
<proteinExistence type="predicted"/>
<keyword evidence="1" id="KW-0812">Transmembrane</keyword>
<protein>
    <submittedName>
        <fullName evidence="2">Uncharacterized protein</fullName>
    </submittedName>
</protein>
<feature type="transmembrane region" description="Helical" evidence="1">
    <location>
        <begin position="9"/>
        <end position="29"/>
    </location>
</feature>
<dbReference type="HOGENOM" id="CLU_1170238_0_0_12"/>
<name>F8EYG4_GRAC1</name>
<dbReference type="AlphaFoldDB" id="F8EYG4"/>
<sequence>MQELLRAHFWTNLVLTLYGTLIIGIHYAVRKKVLTIFRVPLLLILLSGLSVASVYLFERIIPLVPPEHTSSSTITLKMGTILISPQQKEVLLTTPKEPVLIKALLPKGNGLISSIIKDGKDLGYHAASFWTQGYISFALFVVLLLYFVSSLGPVLSISGWPLANLLLGFLLARFSLWIQNFLFLEPVVQIITTFINPILQEPFHRYTALFPLVVLGTFIHIFALLLYLSKDRKQAHG</sequence>
<evidence type="ECO:0000313" key="3">
    <source>
        <dbReference type="Proteomes" id="UP000000503"/>
    </source>
</evidence>